<name>A0A3S1B2G7_ELYCH</name>
<dbReference type="InterPro" id="IPR040218">
    <property type="entry name" value="SLC7A6OS"/>
</dbReference>
<evidence type="ECO:0000313" key="12">
    <source>
        <dbReference type="EMBL" id="RUS78278.1"/>
    </source>
</evidence>
<evidence type="ECO:0000259" key="11">
    <source>
        <dbReference type="Pfam" id="PF08574"/>
    </source>
</evidence>
<feature type="region of interest" description="Disordered" evidence="10">
    <location>
        <begin position="117"/>
        <end position="163"/>
    </location>
</feature>
<keyword evidence="13" id="KW-1185">Reference proteome</keyword>
<dbReference type="GO" id="GO:0032502">
    <property type="term" value="P:developmental process"/>
    <property type="evidence" value="ECO:0007669"/>
    <property type="project" value="TreeGrafter"/>
</dbReference>
<dbReference type="GO" id="GO:0005737">
    <property type="term" value="C:cytoplasm"/>
    <property type="evidence" value="ECO:0007669"/>
    <property type="project" value="UniProtKB-SubCell"/>
</dbReference>
<feature type="compositionally biased region" description="Acidic residues" evidence="10">
    <location>
        <begin position="343"/>
        <end position="354"/>
    </location>
</feature>
<organism evidence="12 13">
    <name type="scientific">Elysia chlorotica</name>
    <name type="common">Eastern emerald elysia</name>
    <name type="synonym">Sea slug</name>
    <dbReference type="NCBI Taxonomy" id="188477"/>
    <lineage>
        <taxon>Eukaryota</taxon>
        <taxon>Metazoa</taxon>
        <taxon>Spiralia</taxon>
        <taxon>Lophotrochozoa</taxon>
        <taxon>Mollusca</taxon>
        <taxon>Gastropoda</taxon>
        <taxon>Heterobranchia</taxon>
        <taxon>Euthyneura</taxon>
        <taxon>Panpulmonata</taxon>
        <taxon>Sacoglossa</taxon>
        <taxon>Placobranchoidea</taxon>
        <taxon>Plakobranchidae</taxon>
        <taxon>Elysia</taxon>
    </lineage>
</organism>
<dbReference type="OrthoDB" id="6255506at2759"/>
<evidence type="ECO:0000313" key="13">
    <source>
        <dbReference type="Proteomes" id="UP000271974"/>
    </source>
</evidence>
<evidence type="ECO:0000256" key="9">
    <source>
        <dbReference type="ARBA" id="ARBA00023242"/>
    </source>
</evidence>
<dbReference type="STRING" id="188477.A0A3S1B2G7"/>
<evidence type="ECO:0000256" key="10">
    <source>
        <dbReference type="SAM" id="MobiDB-lite"/>
    </source>
</evidence>
<feature type="region of interest" description="Disordered" evidence="10">
    <location>
        <begin position="337"/>
        <end position="360"/>
    </location>
</feature>
<evidence type="ECO:0000256" key="1">
    <source>
        <dbReference type="ARBA" id="ARBA00003202"/>
    </source>
</evidence>
<feature type="compositionally biased region" description="Basic and acidic residues" evidence="10">
    <location>
        <begin position="290"/>
        <end position="305"/>
    </location>
</feature>
<dbReference type="Pfam" id="PF08574">
    <property type="entry name" value="Iwr1"/>
    <property type="match status" value="1"/>
</dbReference>
<feature type="domain" description="Transcription factor Iwr1" evidence="11">
    <location>
        <begin position="233"/>
        <end position="300"/>
    </location>
</feature>
<dbReference type="InterPro" id="IPR013883">
    <property type="entry name" value="TF_Iwr1_dom"/>
</dbReference>
<protein>
    <recommendedName>
        <fullName evidence="5">Probable RNA polymerase II nuclear localization protein SLC7A6OS</fullName>
    </recommendedName>
</protein>
<dbReference type="AlphaFoldDB" id="A0A3S1B2G7"/>
<proteinExistence type="inferred from homology"/>
<keyword evidence="8" id="KW-0653">Protein transport</keyword>
<dbReference type="Proteomes" id="UP000271974">
    <property type="component" value="Unassembled WGS sequence"/>
</dbReference>
<feature type="compositionally biased region" description="Basic and acidic residues" evidence="10">
    <location>
        <begin position="150"/>
        <end position="163"/>
    </location>
</feature>
<comment type="caution">
    <text evidence="12">The sequence shown here is derived from an EMBL/GenBank/DDBJ whole genome shotgun (WGS) entry which is preliminary data.</text>
</comment>
<feature type="region of interest" description="Disordered" evidence="10">
    <location>
        <begin position="68"/>
        <end position="104"/>
    </location>
</feature>
<comment type="similarity">
    <text evidence="4">Belongs to the IWR1/SLC7A6OS family.</text>
</comment>
<evidence type="ECO:0000256" key="4">
    <source>
        <dbReference type="ARBA" id="ARBA00010218"/>
    </source>
</evidence>
<evidence type="ECO:0000256" key="3">
    <source>
        <dbReference type="ARBA" id="ARBA00004496"/>
    </source>
</evidence>
<accession>A0A3S1B2G7</accession>
<dbReference type="GO" id="GO:0015031">
    <property type="term" value="P:protein transport"/>
    <property type="evidence" value="ECO:0007669"/>
    <property type="project" value="UniProtKB-KW"/>
</dbReference>
<sequence length="360" mass="40352">MASVIRVKRRRGEDPAEALLLSCKRLRQSEESQSDSKIESVLSFAGTISSKSEPISCHIKEAIKRKKLHKELHPNSVDFTDGKPSVTSRVRSQKAQASQNNRYRVLSGKRALELNELDVTDVDQDPAKGSEESRIPSSFAATKESLSLSDNKENSNDDSSKLDGKLVSDAKKVKPVDAEACSKEGFCMFDIEKDIEKSDPFFGVSQKSASGITLNNVPMVCRKAEPEITDDSQFVYDLYYTHSSLADLDLHAALTVEALCDAALVNEQEEEDGEDGRFVHEDSDDSNDENNWRNDYPDEDPHFFENADYDYAEDMVDTGYMNGDDTDLLSDWMGSRCRVESRSDDDEDEYDGEESDRLES</sequence>
<dbReference type="PANTHER" id="PTHR31196:SF2">
    <property type="entry name" value="RNA POLYMERASE II NUCLEAR LOCALIZATION PROTEIN SLC7A6OS-RELATED"/>
    <property type="match status" value="1"/>
</dbReference>
<dbReference type="PANTHER" id="PTHR31196">
    <property type="entry name" value="RNA POLYMERASE II NUCLEAR LOCALIZATION PROTEIN SLC7A6OS-RELATED"/>
    <property type="match status" value="1"/>
</dbReference>
<evidence type="ECO:0000256" key="2">
    <source>
        <dbReference type="ARBA" id="ARBA00004123"/>
    </source>
</evidence>
<evidence type="ECO:0000256" key="6">
    <source>
        <dbReference type="ARBA" id="ARBA00022448"/>
    </source>
</evidence>
<feature type="compositionally biased region" description="Polar residues" evidence="10">
    <location>
        <begin position="85"/>
        <end position="102"/>
    </location>
</feature>
<reference evidence="12 13" key="1">
    <citation type="submission" date="2019-01" db="EMBL/GenBank/DDBJ databases">
        <title>A draft genome assembly of the solar-powered sea slug Elysia chlorotica.</title>
        <authorList>
            <person name="Cai H."/>
            <person name="Li Q."/>
            <person name="Fang X."/>
            <person name="Li J."/>
            <person name="Curtis N.E."/>
            <person name="Altenburger A."/>
            <person name="Shibata T."/>
            <person name="Feng M."/>
            <person name="Maeda T."/>
            <person name="Schwartz J.A."/>
            <person name="Shigenobu S."/>
            <person name="Lundholm N."/>
            <person name="Nishiyama T."/>
            <person name="Yang H."/>
            <person name="Hasebe M."/>
            <person name="Li S."/>
            <person name="Pierce S.K."/>
            <person name="Wang J."/>
        </authorList>
    </citation>
    <scope>NUCLEOTIDE SEQUENCE [LARGE SCALE GENOMIC DNA]</scope>
    <source>
        <strain evidence="12">EC2010</strain>
        <tissue evidence="12">Whole organism of an adult</tissue>
    </source>
</reference>
<keyword evidence="9" id="KW-0539">Nucleus</keyword>
<dbReference type="GO" id="GO:0005634">
    <property type="term" value="C:nucleus"/>
    <property type="evidence" value="ECO:0007669"/>
    <property type="project" value="UniProtKB-SubCell"/>
</dbReference>
<comment type="subcellular location">
    <subcellularLocation>
        <location evidence="3">Cytoplasm</location>
    </subcellularLocation>
    <subcellularLocation>
        <location evidence="2">Nucleus</location>
    </subcellularLocation>
</comment>
<evidence type="ECO:0000256" key="8">
    <source>
        <dbReference type="ARBA" id="ARBA00022927"/>
    </source>
</evidence>
<evidence type="ECO:0000256" key="5">
    <source>
        <dbReference type="ARBA" id="ARBA00017036"/>
    </source>
</evidence>
<evidence type="ECO:0000256" key="7">
    <source>
        <dbReference type="ARBA" id="ARBA00022490"/>
    </source>
</evidence>
<comment type="function">
    <text evidence="1">Directs RNA polymerase II nuclear import.</text>
</comment>
<keyword evidence="7" id="KW-0963">Cytoplasm</keyword>
<feature type="compositionally biased region" description="Basic and acidic residues" evidence="10">
    <location>
        <begin position="125"/>
        <end position="134"/>
    </location>
</feature>
<keyword evidence="6" id="KW-0813">Transport</keyword>
<gene>
    <name evidence="12" type="ORF">EGW08_013969</name>
</gene>
<feature type="region of interest" description="Disordered" evidence="10">
    <location>
        <begin position="268"/>
        <end position="305"/>
    </location>
</feature>
<dbReference type="EMBL" id="RQTK01000521">
    <property type="protein sequence ID" value="RUS78278.1"/>
    <property type="molecule type" value="Genomic_DNA"/>
</dbReference>